<dbReference type="Proteomes" id="UP001143480">
    <property type="component" value="Unassembled WGS sequence"/>
</dbReference>
<proteinExistence type="predicted"/>
<reference evidence="1" key="2">
    <citation type="submission" date="2023-01" db="EMBL/GenBank/DDBJ databases">
        <authorList>
            <person name="Sun Q."/>
            <person name="Evtushenko L."/>
        </authorList>
    </citation>
    <scope>NUCLEOTIDE SEQUENCE</scope>
    <source>
        <strain evidence="1">VKM Ac-1321</strain>
    </source>
</reference>
<gene>
    <name evidence="1" type="ORF">GCM10017581_098960</name>
</gene>
<protein>
    <submittedName>
        <fullName evidence="1">Polyketide cyclase</fullName>
    </submittedName>
</protein>
<dbReference type="SUPFAM" id="SSF55961">
    <property type="entry name" value="Bet v1-like"/>
    <property type="match status" value="1"/>
</dbReference>
<dbReference type="AlphaFoldDB" id="A0A9W6KX14"/>
<evidence type="ECO:0000313" key="1">
    <source>
        <dbReference type="EMBL" id="GLL08136.1"/>
    </source>
</evidence>
<dbReference type="Pfam" id="PF10604">
    <property type="entry name" value="Polyketide_cyc2"/>
    <property type="match status" value="1"/>
</dbReference>
<dbReference type="EMBL" id="BSFP01000128">
    <property type="protein sequence ID" value="GLL08136.1"/>
    <property type="molecule type" value="Genomic_DNA"/>
</dbReference>
<dbReference type="CDD" id="cd07812">
    <property type="entry name" value="SRPBCC"/>
    <property type="match status" value="1"/>
</dbReference>
<name>A0A9W6KX14_9ACTN</name>
<dbReference type="RefSeq" id="WP_223100807.1">
    <property type="nucleotide sequence ID" value="NZ_BAAAXA010000001.1"/>
</dbReference>
<keyword evidence="2" id="KW-1185">Reference proteome</keyword>
<dbReference type="Gene3D" id="3.30.530.20">
    <property type="match status" value="1"/>
</dbReference>
<accession>A0A9W6KX14</accession>
<comment type="caution">
    <text evidence="1">The sequence shown here is derived from an EMBL/GenBank/DDBJ whole genome shotgun (WGS) entry which is preliminary data.</text>
</comment>
<sequence>MSITERIIRAPAEAVFAVLSDGWSYSDWVVGTAHIRNVDEKWPAPGSRLHHKAGPWPLSIKDRSESLEWEPGRMLLLKVHLWPFGAGHVKFTLDALDEQATRVTMQEQFTEGPMLGARNKVGDVFLHFRNTEALQRLADIAERR</sequence>
<dbReference type="InterPro" id="IPR023393">
    <property type="entry name" value="START-like_dom_sf"/>
</dbReference>
<organism evidence="1 2">
    <name type="scientific">Dactylosporangium matsuzakiense</name>
    <dbReference type="NCBI Taxonomy" id="53360"/>
    <lineage>
        <taxon>Bacteria</taxon>
        <taxon>Bacillati</taxon>
        <taxon>Actinomycetota</taxon>
        <taxon>Actinomycetes</taxon>
        <taxon>Micromonosporales</taxon>
        <taxon>Micromonosporaceae</taxon>
        <taxon>Dactylosporangium</taxon>
    </lineage>
</organism>
<dbReference type="InterPro" id="IPR019587">
    <property type="entry name" value="Polyketide_cyclase/dehydratase"/>
</dbReference>
<evidence type="ECO:0000313" key="2">
    <source>
        <dbReference type="Proteomes" id="UP001143480"/>
    </source>
</evidence>
<reference evidence="1" key="1">
    <citation type="journal article" date="2014" name="Int. J. Syst. Evol. Microbiol.">
        <title>Complete genome sequence of Corynebacterium casei LMG S-19264T (=DSM 44701T), isolated from a smear-ripened cheese.</title>
        <authorList>
            <consortium name="US DOE Joint Genome Institute (JGI-PGF)"/>
            <person name="Walter F."/>
            <person name="Albersmeier A."/>
            <person name="Kalinowski J."/>
            <person name="Ruckert C."/>
        </authorList>
    </citation>
    <scope>NUCLEOTIDE SEQUENCE</scope>
    <source>
        <strain evidence="1">VKM Ac-1321</strain>
    </source>
</reference>